<gene>
    <name evidence="7" type="ORF">E5162_08295</name>
</gene>
<dbReference type="RefSeq" id="WP_135944770.1">
    <property type="nucleotide sequence ID" value="NZ_BMEI01000002.1"/>
</dbReference>
<feature type="DNA-binding region" description="H-T-H motif" evidence="4">
    <location>
        <begin position="52"/>
        <end position="71"/>
    </location>
</feature>
<evidence type="ECO:0000256" key="2">
    <source>
        <dbReference type="ARBA" id="ARBA00023125"/>
    </source>
</evidence>
<dbReference type="PROSITE" id="PS50977">
    <property type="entry name" value="HTH_TETR_2"/>
    <property type="match status" value="1"/>
</dbReference>
<feature type="compositionally biased region" description="Low complexity" evidence="5">
    <location>
        <begin position="1"/>
        <end position="18"/>
    </location>
</feature>
<evidence type="ECO:0000313" key="7">
    <source>
        <dbReference type="EMBL" id="TGY93053.1"/>
    </source>
</evidence>
<evidence type="ECO:0000256" key="4">
    <source>
        <dbReference type="PROSITE-ProRule" id="PRU00335"/>
    </source>
</evidence>
<dbReference type="Pfam" id="PF00440">
    <property type="entry name" value="TetR_N"/>
    <property type="match status" value="1"/>
</dbReference>
<dbReference type="PROSITE" id="PS01081">
    <property type="entry name" value="HTH_TETR_1"/>
    <property type="match status" value="1"/>
</dbReference>
<accession>A0A4S2HBB2</accession>
<dbReference type="InterPro" id="IPR036271">
    <property type="entry name" value="Tet_transcr_reg_TetR-rel_C_sf"/>
</dbReference>
<sequence length="228" mass="23939">MSKSASPSPLSSASGQAPGCPSVPASRRPNARERLLDAALKLIRETGYAATTVDALCAEAGATKGAFFHHFASKDDLAVAAAAHWSETTGALFETAPYHDPDDALDRIFAYLDFRDALLAGTVPEFTCFAGTMIQEVHESAPAIRDAAYACVTGHAHTLEADFAEALALCGPPDAPSAQSLALHTQAVLQGGFILAKGAGHAGPARESLAHLRRYLEQLFDRKETGHA</sequence>
<dbReference type="SUPFAM" id="SSF46689">
    <property type="entry name" value="Homeodomain-like"/>
    <property type="match status" value="1"/>
</dbReference>
<name>A0A4S2HBB2_9PROT</name>
<dbReference type="InterPro" id="IPR001647">
    <property type="entry name" value="HTH_TetR"/>
</dbReference>
<dbReference type="EMBL" id="SRXV01000002">
    <property type="protein sequence ID" value="TGY93053.1"/>
    <property type="molecule type" value="Genomic_DNA"/>
</dbReference>
<dbReference type="AlphaFoldDB" id="A0A4S2HBB2"/>
<dbReference type="InterPro" id="IPR009057">
    <property type="entry name" value="Homeodomain-like_sf"/>
</dbReference>
<dbReference type="SUPFAM" id="SSF48498">
    <property type="entry name" value="Tetracyclin repressor-like, C-terminal domain"/>
    <property type="match status" value="1"/>
</dbReference>
<dbReference type="InterPro" id="IPR023772">
    <property type="entry name" value="DNA-bd_HTH_TetR-type_CS"/>
</dbReference>
<dbReference type="PANTHER" id="PTHR47506:SF1">
    <property type="entry name" value="HTH-TYPE TRANSCRIPTIONAL REGULATOR YJDC"/>
    <property type="match status" value="1"/>
</dbReference>
<protein>
    <submittedName>
        <fullName evidence="7">TetR/AcrR family transcriptional regulator</fullName>
    </submittedName>
</protein>
<evidence type="ECO:0000256" key="1">
    <source>
        <dbReference type="ARBA" id="ARBA00023015"/>
    </source>
</evidence>
<organism evidence="7 8">
    <name type="scientific">Marinicauda pacifica</name>
    <dbReference type="NCBI Taxonomy" id="1133559"/>
    <lineage>
        <taxon>Bacteria</taxon>
        <taxon>Pseudomonadati</taxon>
        <taxon>Pseudomonadota</taxon>
        <taxon>Alphaproteobacteria</taxon>
        <taxon>Maricaulales</taxon>
        <taxon>Maricaulaceae</taxon>
        <taxon>Marinicauda</taxon>
    </lineage>
</organism>
<comment type="caution">
    <text evidence="7">The sequence shown here is derived from an EMBL/GenBank/DDBJ whole genome shotgun (WGS) entry which is preliminary data.</text>
</comment>
<feature type="domain" description="HTH tetR-type" evidence="6">
    <location>
        <begin position="29"/>
        <end position="89"/>
    </location>
</feature>
<feature type="region of interest" description="Disordered" evidence="5">
    <location>
        <begin position="1"/>
        <end position="28"/>
    </location>
</feature>
<dbReference type="PRINTS" id="PR00455">
    <property type="entry name" value="HTHTETR"/>
</dbReference>
<dbReference type="Gene3D" id="1.10.357.10">
    <property type="entry name" value="Tetracycline Repressor, domain 2"/>
    <property type="match status" value="1"/>
</dbReference>
<evidence type="ECO:0000256" key="3">
    <source>
        <dbReference type="ARBA" id="ARBA00023163"/>
    </source>
</evidence>
<keyword evidence="2 4" id="KW-0238">DNA-binding</keyword>
<keyword evidence="1" id="KW-0805">Transcription regulation</keyword>
<dbReference type="PANTHER" id="PTHR47506">
    <property type="entry name" value="TRANSCRIPTIONAL REGULATORY PROTEIN"/>
    <property type="match status" value="1"/>
</dbReference>
<reference evidence="7 8" key="1">
    <citation type="journal article" date="2013" name="Int. J. Syst. Evol. Microbiol.">
        <title>Marinicauda pacifica gen. nov., sp. nov., a prosthecate alphaproteobacterium of the family Hyphomonadaceae isolated from deep seawater.</title>
        <authorList>
            <person name="Zhang X.Y."/>
            <person name="Li G.W."/>
            <person name="Wang C.S."/>
            <person name="Zhang Y.J."/>
            <person name="Xu X.W."/>
            <person name="Li H."/>
            <person name="Liu A."/>
            <person name="Liu C."/>
            <person name="Xie B.B."/>
            <person name="Qin Q.L."/>
            <person name="Xu Z."/>
            <person name="Chen X.L."/>
            <person name="Zhou B.C."/>
            <person name="Zhang Y.Z."/>
        </authorList>
    </citation>
    <scope>NUCLEOTIDE SEQUENCE [LARGE SCALE GENOMIC DNA]</scope>
    <source>
        <strain evidence="7 8">P-1 km-3</strain>
    </source>
</reference>
<dbReference type="Proteomes" id="UP000305451">
    <property type="component" value="Unassembled WGS sequence"/>
</dbReference>
<proteinExistence type="predicted"/>
<dbReference type="GO" id="GO:0003677">
    <property type="term" value="F:DNA binding"/>
    <property type="evidence" value="ECO:0007669"/>
    <property type="project" value="UniProtKB-UniRule"/>
</dbReference>
<keyword evidence="3" id="KW-0804">Transcription</keyword>
<evidence type="ECO:0000259" key="6">
    <source>
        <dbReference type="PROSITE" id="PS50977"/>
    </source>
</evidence>
<evidence type="ECO:0000256" key="5">
    <source>
        <dbReference type="SAM" id="MobiDB-lite"/>
    </source>
</evidence>
<dbReference type="OrthoDB" id="9811084at2"/>
<keyword evidence="8" id="KW-1185">Reference proteome</keyword>
<evidence type="ECO:0000313" key="8">
    <source>
        <dbReference type="Proteomes" id="UP000305451"/>
    </source>
</evidence>